<name>A0ABT6F7X1_9BACT</name>
<evidence type="ECO:0000313" key="9">
    <source>
        <dbReference type="EMBL" id="MDG3003544.1"/>
    </source>
</evidence>
<protein>
    <submittedName>
        <fullName evidence="9">Succinate dehydrogenase/fumarate reductase iron-sulfur subunit</fullName>
    </submittedName>
</protein>
<reference evidence="9 10" key="1">
    <citation type="submission" date="2023-03" db="EMBL/GenBank/DDBJ databases">
        <title>Paludisphaera mucosa sp. nov. a novel planctomycete from northern fen.</title>
        <authorList>
            <person name="Ivanova A."/>
        </authorList>
    </citation>
    <scope>NUCLEOTIDE SEQUENCE [LARGE SCALE GENOMIC DNA]</scope>
    <source>
        <strain evidence="9 10">Pla2</strain>
    </source>
</reference>
<dbReference type="EMBL" id="JARRAG010000001">
    <property type="protein sequence ID" value="MDG3003544.1"/>
    <property type="molecule type" value="Genomic_DNA"/>
</dbReference>
<keyword evidence="4" id="KW-0408">Iron</keyword>
<dbReference type="PROSITE" id="PS00198">
    <property type="entry name" value="4FE4S_FER_1"/>
    <property type="match status" value="1"/>
</dbReference>
<feature type="domain" description="4Fe-4S ferredoxin-type" evidence="8">
    <location>
        <begin position="161"/>
        <end position="191"/>
    </location>
</feature>
<dbReference type="PROSITE" id="PS51085">
    <property type="entry name" value="2FE2S_FER_2"/>
    <property type="match status" value="1"/>
</dbReference>
<evidence type="ECO:0000259" key="8">
    <source>
        <dbReference type="PROSITE" id="PS51379"/>
    </source>
</evidence>
<keyword evidence="10" id="KW-1185">Reference proteome</keyword>
<evidence type="ECO:0000256" key="1">
    <source>
        <dbReference type="ARBA" id="ARBA00001927"/>
    </source>
</evidence>
<dbReference type="InterPro" id="IPR001041">
    <property type="entry name" value="2Fe-2S_ferredoxin-type"/>
</dbReference>
<dbReference type="InterPro" id="IPR036010">
    <property type="entry name" value="2Fe-2S_ferredoxin-like_sf"/>
</dbReference>
<evidence type="ECO:0000259" key="7">
    <source>
        <dbReference type="PROSITE" id="PS51085"/>
    </source>
</evidence>
<evidence type="ECO:0000256" key="6">
    <source>
        <dbReference type="ARBA" id="ARBA00034078"/>
    </source>
</evidence>
<dbReference type="PROSITE" id="PS51379">
    <property type="entry name" value="4FE4S_FER_2"/>
    <property type="match status" value="1"/>
</dbReference>
<proteinExistence type="inferred from homology"/>
<dbReference type="SUPFAM" id="SSF46548">
    <property type="entry name" value="alpha-helical ferredoxin"/>
    <property type="match status" value="1"/>
</dbReference>
<dbReference type="NCBIfam" id="NF005746">
    <property type="entry name" value="PRK07570.1"/>
    <property type="match status" value="1"/>
</dbReference>
<dbReference type="InterPro" id="IPR017900">
    <property type="entry name" value="4Fe4S_Fe_S_CS"/>
</dbReference>
<feature type="domain" description="2Fe-2S ferredoxin-type" evidence="7">
    <location>
        <begin position="27"/>
        <end position="114"/>
    </location>
</feature>
<keyword evidence="5" id="KW-0411">Iron-sulfur</keyword>
<dbReference type="InterPro" id="IPR006058">
    <property type="entry name" value="2Fe2S_fd_BS"/>
</dbReference>
<dbReference type="PANTHER" id="PTHR11921:SF41">
    <property type="entry name" value="SUCCINATE DEHYDROGENASE"/>
    <property type="match status" value="1"/>
</dbReference>
<dbReference type="InterPro" id="IPR050573">
    <property type="entry name" value="SDH/FRD_Iron-Sulfur"/>
</dbReference>
<comment type="similarity">
    <text evidence="2">Belongs to the succinate dehydrogenase/fumarate reductase iron-sulfur protein family.</text>
</comment>
<dbReference type="Pfam" id="PF13085">
    <property type="entry name" value="Fer2_3"/>
    <property type="match status" value="1"/>
</dbReference>
<dbReference type="PROSITE" id="PS00197">
    <property type="entry name" value="2FE2S_FER_1"/>
    <property type="match status" value="1"/>
</dbReference>
<dbReference type="InterPro" id="IPR012675">
    <property type="entry name" value="Beta-grasp_dom_sf"/>
</dbReference>
<dbReference type="InterPro" id="IPR009051">
    <property type="entry name" value="Helical_ferredxn"/>
</dbReference>
<dbReference type="PANTHER" id="PTHR11921">
    <property type="entry name" value="SUCCINATE DEHYDROGENASE IRON-SULFUR PROTEIN"/>
    <property type="match status" value="1"/>
</dbReference>
<evidence type="ECO:0000256" key="5">
    <source>
        <dbReference type="ARBA" id="ARBA00023014"/>
    </source>
</evidence>
<accession>A0ABT6F7X1</accession>
<comment type="cofactor">
    <cofactor evidence="6">
        <name>[2Fe-2S] cluster</name>
        <dbReference type="ChEBI" id="CHEBI:190135"/>
    </cofactor>
</comment>
<dbReference type="Pfam" id="PF13183">
    <property type="entry name" value="Fer4_8"/>
    <property type="match status" value="1"/>
</dbReference>
<dbReference type="InterPro" id="IPR017896">
    <property type="entry name" value="4Fe4S_Fe-S-bd"/>
</dbReference>
<comment type="caution">
    <text evidence="9">The sequence shown here is derived from an EMBL/GenBank/DDBJ whole genome shotgun (WGS) entry which is preliminary data.</text>
</comment>
<comment type="cofactor">
    <cofactor evidence="1">
        <name>[3Fe-4S] cluster</name>
        <dbReference type="ChEBI" id="CHEBI:21137"/>
    </cofactor>
</comment>
<organism evidence="9 10">
    <name type="scientific">Paludisphaera mucosa</name>
    <dbReference type="NCBI Taxonomy" id="3030827"/>
    <lineage>
        <taxon>Bacteria</taxon>
        <taxon>Pseudomonadati</taxon>
        <taxon>Planctomycetota</taxon>
        <taxon>Planctomycetia</taxon>
        <taxon>Isosphaerales</taxon>
        <taxon>Isosphaeraceae</taxon>
        <taxon>Paludisphaera</taxon>
    </lineage>
</organism>
<dbReference type="Gene3D" id="3.10.20.30">
    <property type="match status" value="1"/>
</dbReference>
<dbReference type="Gene3D" id="1.10.1060.10">
    <property type="entry name" value="Alpha-helical ferredoxin"/>
    <property type="match status" value="1"/>
</dbReference>
<keyword evidence="3" id="KW-0479">Metal-binding</keyword>
<sequence length="269" mass="28826">MAGQAEEKLLDLTLHVWRQKNRKAAGEFVTYREEARGISTDMSFLEMLDVVNERLIKSGREPIAFDHDCREGICGQCGVVINGSPHGPRRATTACQLHMRSFSDGAELTIEPWRASAFPVIKDLMVDRGAFDRIVAAGGFISVRTGNAPEANDVAVAKDDADLAMDAAACIGCGACVAACPNASAMLFVAAKAEHLNLLPQGAPEKDRRVLAMIDQADGEGFGNCTNHGECEAVCPKEISMGFIARLNRDYRRASMRQPRAAATSGGAG</sequence>
<dbReference type="InterPro" id="IPR025192">
    <property type="entry name" value="Succ_DH/fum_Rdtase_N"/>
</dbReference>
<evidence type="ECO:0000256" key="4">
    <source>
        <dbReference type="ARBA" id="ARBA00023004"/>
    </source>
</evidence>
<evidence type="ECO:0000256" key="3">
    <source>
        <dbReference type="ARBA" id="ARBA00022723"/>
    </source>
</evidence>
<evidence type="ECO:0000313" key="10">
    <source>
        <dbReference type="Proteomes" id="UP001216907"/>
    </source>
</evidence>
<dbReference type="Proteomes" id="UP001216907">
    <property type="component" value="Unassembled WGS sequence"/>
</dbReference>
<gene>
    <name evidence="9" type="ORF">PZE19_07180</name>
</gene>
<dbReference type="SUPFAM" id="SSF54292">
    <property type="entry name" value="2Fe-2S ferredoxin-like"/>
    <property type="match status" value="1"/>
</dbReference>
<evidence type="ECO:0000256" key="2">
    <source>
        <dbReference type="ARBA" id="ARBA00009433"/>
    </source>
</evidence>